<evidence type="ECO:0000259" key="1">
    <source>
        <dbReference type="Pfam" id="PF07842"/>
    </source>
</evidence>
<dbReference type="Pfam" id="PF07842">
    <property type="entry name" value="GCFC"/>
    <property type="match status" value="1"/>
</dbReference>
<dbReference type="Proteomes" id="UP000664859">
    <property type="component" value="Unassembled WGS sequence"/>
</dbReference>
<dbReference type="InterPro" id="IPR022783">
    <property type="entry name" value="GCFC_dom"/>
</dbReference>
<name>A0A835YJ69_9STRA</name>
<proteinExistence type="predicted"/>
<evidence type="ECO:0000313" key="3">
    <source>
        <dbReference type="Proteomes" id="UP000664859"/>
    </source>
</evidence>
<keyword evidence="3" id="KW-1185">Reference proteome</keyword>
<dbReference type="AlphaFoldDB" id="A0A835YJ69"/>
<dbReference type="PANTHER" id="PTHR23329:SF1">
    <property type="entry name" value="TUFTELIN-INTERACTING PROTEIN 11"/>
    <property type="match status" value="1"/>
</dbReference>
<dbReference type="GO" id="GO:0003677">
    <property type="term" value="F:DNA binding"/>
    <property type="evidence" value="ECO:0007669"/>
    <property type="project" value="UniProtKB-KW"/>
</dbReference>
<reference evidence="2" key="1">
    <citation type="submission" date="2021-02" db="EMBL/GenBank/DDBJ databases">
        <title>First Annotated Genome of the Yellow-green Alga Tribonema minus.</title>
        <authorList>
            <person name="Mahan K.M."/>
        </authorList>
    </citation>
    <scope>NUCLEOTIDE SEQUENCE</scope>
    <source>
        <strain evidence="2">UTEX B ZZ1240</strain>
    </source>
</reference>
<comment type="caution">
    <text evidence="2">The sequence shown here is derived from an EMBL/GenBank/DDBJ whole genome shotgun (WGS) entry which is preliminary data.</text>
</comment>
<evidence type="ECO:0000313" key="2">
    <source>
        <dbReference type="EMBL" id="KAG5176309.1"/>
    </source>
</evidence>
<feature type="domain" description="GCF C-terminal" evidence="1">
    <location>
        <begin position="74"/>
        <end position="360"/>
    </location>
</feature>
<accession>A0A835YJ69</accession>
<dbReference type="OrthoDB" id="29523at2759"/>
<dbReference type="GO" id="GO:0000390">
    <property type="term" value="P:spliceosomal complex disassembly"/>
    <property type="evidence" value="ECO:0007669"/>
    <property type="project" value="InterPro"/>
</dbReference>
<organism evidence="2 3">
    <name type="scientific">Tribonema minus</name>
    <dbReference type="NCBI Taxonomy" id="303371"/>
    <lineage>
        <taxon>Eukaryota</taxon>
        <taxon>Sar</taxon>
        <taxon>Stramenopiles</taxon>
        <taxon>Ochrophyta</taxon>
        <taxon>PX clade</taxon>
        <taxon>Xanthophyceae</taxon>
        <taxon>Tribonematales</taxon>
        <taxon>Tribonemataceae</taxon>
        <taxon>Tribonema</taxon>
    </lineage>
</organism>
<dbReference type="EMBL" id="JAFCMP010000538">
    <property type="protein sequence ID" value="KAG5176309.1"/>
    <property type="molecule type" value="Genomic_DNA"/>
</dbReference>
<dbReference type="PANTHER" id="PTHR23329">
    <property type="entry name" value="TUFTELIN-INTERACTING PROTEIN 11-RELATED"/>
    <property type="match status" value="1"/>
</dbReference>
<sequence length="543" mass="57332">MIVSLAEADVIGGRRRAAAEEARAAALEREAGGVHARVEAAQARLARIEQLSAMLDRVASRVKDAPEAVTPSALARAFATMRGAFPEEYAVFGVAHAAPALAAPVIAAALRGWRPMEDPGMAGALLMQWRAALGGGGGGGEGEGGVQLELAGAAQLRGAGDAAYAQLVEAVVMGPVRQALANSWKVHDNAQTAAALVSALAPVLPSGALSLLAEQSILPKLRLGLAQWSYRDQGLGLHAWVLPWAKLLGHRLAELFPEIRRKLAAGLKRWRPDDDVENEAALSALQPWAGVMDARSLEALLGTSIAPALAHELRDNFTVNPAQQDLAPLQRVLKWAALLPLQHTCALLEGEVFPKWRTALHHWLVSGSADLGEVARWYQGWKSLFPDAIAADARVQSQFTAALAAMDCVLRGAPPPPPPRAADASYARALDERRAAAAAARRAAAAEETQMEAAASAAAAAARRSAAAGGGDVTFREVVEALAMERGIAFVPKPGRFHLGRQVYAFGGVSVYMDQSVAYVETGGAWSPISLDDLVEYARNKQR</sequence>
<dbReference type="GO" id="GO:0071008">
    <property type="term" value="C:U2-type post-mRNA release spliceosomal complex"/>
    <property type="evidence" value="ECO:0007669"/>
    <property type="project" value="TreeGrafter"/>
</dbReference>
<dbReference type="InterPro" id="IPR045211">
    <property type="entry name" value="TFP11/STIP/Ntr1"/>
</dbReference>
<keyword evidence="2" id="KW-0238">DNA-binding</keyword>
<gene>
    <name evidence="2" type="ORF">JKP88DRAFT_270868</name>
</gene>
<protein>
    <submittedName>
        <fullName evidence="2">GC-rich sequence DNA-binding factor-like protein-domain-containing protein</fullName>
    </submittedName>
</protein>